<accession>A0ABU6ZDH5</accession>
<sequence length="220" mass="24021">MVKTQVQVERDTVQQLYRLDNVNVAHVTVGINENPVRCITSIRGSRTWFCTDGLSPSEDAHLSYAVQRVHGDSAGCCLMADIVEVGRVSTSLGQERWHQVDRVLPQFGGVQSRPRKALDLDFMGDGLGVADAEVGAEAGVYHGGYIPLRDDEFGGGTISPHQLYPDFASPGTMKRQLGGEICYADLAVMWAQDAETSASQLVLETPQIHVDLNCYRGKTI</sequence>
<protein>
    <submittedName>
        <fullName evidence="1">Uncharacterized protein</fullName>
    </submittedName>
</protein>
<evidence type="ECO:0000313" key="2">
    <source>
        <dbReference type="Proteomes" id="UP001341840"/>
    </source>
</evidence>
<keyword evidence="2" id="KW-1185">Reference proteome</keyword>
<dbReference type="Proteomes" id="UP001341840">
    <property type="component" value="Unassembled WGS sequence"/>
</dbReference>
<dbReference type="EMBL" id="JASCZI010272085">
    <property type="protein sequence ID" value="MED6220010.1"/>
    <property type="molecule type" value="Genomic_DNA"/>
</dbReference>
<proteinExistence type="predicted"/>
<name>A0ABU6ZDH5_9FABA</name>
<evidence type="ECO:0000313" key="1">
    <source>
        <dbReference type="EMBL" id="MED6220010.1"/>
    </source>
</evidence>
<reference evidence="1 2" key="1">
    <citation type="journal article" date="2023" name="Plants (Basel)">
        <title>Bridging the Gap: Combining Genomics and Transcriptomics Approaches to Understand Stylosanthes scabra, an Orphan Legume from the Brazilian Caatinga.</title>
        <authorList>
            <person name="Ferreira-Neto J.R.C."/>
            <person name="da Silva M.D."/>
            <person name="Binneck E."/>
            <person name="de Melo N.F."/>
            <person name="da Silva R.H."/>
            <person name="de Melo A.L.T.M."/>
            <person name="Pandolfi V."/>
            <person name="Bustamante F.O."/>
            <person name="Brasileiro-Vidal A.C."/>
            <person name="Benko-Iseppon A.M."/>
        </authorList>
    </citation>
    <scope>NUCLEOTIDE SEQUENCE [LARGE SCALE GENOMIC DNA]</scope>
    <source>
        <tissue evidence="1">Leaves</tissue>
    </source>
</reference>
<organism evidence="1 2">
    <name type="scientific">Stylosanthes scabra</name>
    <dbReference type="NCBI Taxonomy" id="79078"/>
    <lineage>
        <taxon>Eukaryota</taxon>
        <taxon>Viridiplantae</taxon>
        <taxon>Streptophyta</taxon>
        <taxon>Embryophyta</taxon>
        <taxon>Tracheophyta</taxon>
        <taxon>Spermatophyta</taxon>
        <taxon>Magnoliopsida</taxon>
        <taxon>eudicotyledons</taxon>
        <taxon>Gunneridae</taxon>
        <taxon>Pentapetalae</taxon>
        <taxon>rosids</taxon>
        <taxon>fabids</taxon>
        <taxon>Fabales</taxon>
        <taxon>Fabaceae</taxon>
        <taxon>Papilionoideae</taxon>
        <taxon>50 kb inversion clade</taxon>
        <taxon>dalbergioids sensu lato</taxon>
        <taxon>Dalbergieae</taxon>
        <taxon>Pterocarpus clade</taxon>
        <taxon>Stylosanthes</taxon>
    </lineage>
</organism>
<comment type="caution">
    <text evidence="1">The sequence shown here is derived from an EMBL/GenBank/DDBJ whole genome shotgun (WGS) entry which is preliminary data.</text>
</comment>
<gene>
    <name evidence="1" type="ORF">PIB30_041023</name>
</gene>